<keyword evidence="1" id="KW-0812">Transmembrane</keyword>
<feature type="transmembrane region" description="Helical" evidence="1">
    <location>
        <begin position="12"/>
        <end position="31"/>
    </location>
</feature>
<evidence type="ECO:0000259" key="2">
    <source>
        <dbReference type="Pfam" id="PF22570"/>
    </source>
</evidence>
<feature type="transmembrane region" description="Helical" evidence="1">
    <location>
        <begin position="66"/>
        <end position="85"/>
    </location>
</feature>
<evidence type="ECO:0000313" key="3">
    <source>
        <dbReference type="EMBL" id="MBI5168241.1"/>
    </source>
</evidence>
<keyword evidence="1" id="KW-1133">Transmembrane helix</keyword>
<dbReference type="AlphaFoldDB" id="A0A933S956"/>
<sequence>MSRYRGEREPIEGLTWGIGLIALGVMFLAVRQGLLPWNSIGDWWPAIPMLMGVAGIVGARTAKKLGSAVTLLLMSGYFFASVYHWKGLNWATSWPLALVAVGVGAVVEAIASRFMPHDRTTVIVEDGREQGHE</sequence>
<dbReference type="Proteomes" id="UP000696931">
    <property type="component" value="Unassembled WGS sequence"/>
</dbReference>
<accession>A0A933S956</accession>
<reference evidence="3" key="1">
    <citation type="submission" date="2020-07" db="EMBL/GenBank/DDBJ databases">
        <title>Huge and variable diversity of episymbiotic CPR bacteria and DPANN archaea in groundwater ecosystems.</title>
        <authorList>
            <person name="He C.Y."/>
            <person name="Keren R."/>
            <person name="Whittaker M."/>
            <person name="Farag I.F."/>
            <person name="Doudna J."/>
            <person name="Cate J.H.D."/>
            <person name="Banfield J.F."/>
        </authorList>
    </citation>
    <scope>NUCLEOTIDE SEQUENCE</scope>
    <source>
        <strain evidence="3">NC_groundwater_1813_Pr3_B-0.1um_71_17</strain>
    </source>
</reference>
<proteinExistence type="predicted"/>
<dbReference type="InterPro" id="IPR054331">
    <property type="entry name" value="LiaF_TM"/>
</dbReference>
<organism evidence="3 4">
    <name type="scientific">Eiseniibacteriota bacterium</name>
    <dbReference type="NCBI Taxonomy" id="2212470"/>
    <lineage>
        <taxon>Bacteria</taxon>
        <taxon>Candidatus Eiseniibacteriota</taxon>
    </lineage>
</organism>
<feature type="transmembrane region" description="Helical" evidence="1">
    <location>
        <begin position="43"/>
        <end position="59"/>
    </location>
</feature>
<dbReference type="Pfam" id="PF22570">
    <property type="entry name" value="LiaF-TM"/>
    <property type="match status" value="1"/>
</dbReference>
<evidence type="ECO:0000313" key="4">
    <source>
        <dbReference type="Proteomes" id="UP000696931"/>
    </source>
</evidence>
<keyword evidence="1" id="KW-0472">Membrane</keyword>
<protein>
    <recommendedName>
        <fullName evidence="2">LiaF transmembrane domain-containing protein</fullName>
    </recommendedName>
</protein>
<name>A0A933S956_UNCEI</name>
<evidence type="ECO:0000256" key="1">
    <source>
        <dbReference type="SAM" id="Phobius"/>
    </source>
</evidence>
<feature type="transmembrane region" description="Helical" evidence="1">
    <location>
        <begin position="91"/>
        <end position="111"/>
    </location>
</feature>
<comment type="caution">
    <text evidence="3">The sequence shown here is derived from an EMBL/GenBank/DDBJ whole genome shotgun (WGS) entry which is preliminary data.</text>
</comment>
<feature type="domain" description="LiaF transmembrane" evidence="2">
    <location>
        <begin position="15"/>
        <end position="106"/>
    </location>
</feature>
<gene>
    <name evidence="3" type="ORF">HZA61_02010</name>
</gene>
<dbReference type="EMBL" id="JACRIW010000017">
    <property type="protein sequence ID" value="MBI5168241.1"/>
    <property type="molecule type" value="Genomic_DNA"/>
</dbReference>